<accession>A0A9E2SE39</accession>
<gene>
    <name evidence="3" type="ORF">KTO63_24850</name>
</gene>
<keyword evidence="4" id="KW-1185">Reference proteome</keyword>
<dbReference type="InterPro" id="IPR050502">
    <property type="entry name" value="Euk_RNA-bind_prot"/>
</dbReference>
<dbReference type="EMBL" id="JAHSPG010000018">
    <property type="protein sequence ID" value="MBV4360417.1"/>
    <property type="molecule type" value="Genomic_DNA"/>
</dbReference>
<dbReference type="GO" id="GO:0003729">
    <property type="term" value="F:mRNA binding"/>
    <property type="evidence" value="ECO:0007669"/>
    <property type="project" value="TreeGrafter"/>
</dbReference>
<comment type="caution">
    <text evidence="3">The sequence shown here is derived from an EMBL/GenBank/DDBJ whole genome shotgun (WGS) entry which is preliminary data.</text>
</comment>
<organism evidence="3 4">
    <name type="scientific">Pinibacter aurantiacus</name>
    <dbReference type="NCBI Taxonomy" id="2851599"/>
    <lineage>
        <taxon>Bacteria</taxon>
        <taxon>Pseudomonadati</taxon>
        <taxon>Bacteroidota</taxon>
        <taxon>Chitinophagia</taxon>
        <taxon>Chitinophagales</taxon>
        <taxon>Chitinophagaceae</taxon>
        <taxon>Pinibacter</taxon>
    </lineage>
</organism>
<proteinExistence type="predicted"/>
<dbReference type="InterPro" id="IPR000504">
    <property type="entry name" value="RRM_dom"/>
</dbReference>
<dbReference type="Pfam" id="PF00076">
    <property type="entry name" value="RRM_1"/>
    <property type="match status" value="1"/>
</dbReference>
<dbReference type="PANTHER" id="PTHR48025:SF1">
    <property type="entry name" value="RRM DOMAIN-CONTAINING PROTEIN"/>
    <property type="match status" value="1"/>
</dbReference>
<evidence type="ECO:0000313" key="4">
    <source>
        <dbReference type="Proteomes" id="UP000812270"/>
    </source>
</evidence>
<evidence type="ECO:0000313" key="3">
    <source>
        <dbReference type="EMBL" id="MBV4360417.1"/>
    </source>
</evidence>
<evidence type="ECO:0000256" key="1">
    <source>
        <dbReference type="ARBA" id="ARBA00022884"/>
    </source>
</evidence>
<sequence>MNIQVFNLSVNTADRDLRKLFSAFGMVTSAEVVRDKWNGRSNCNAMIEMPVDKEARQAIASLHEIIVDGKKISVSAKW</sequence>
<dbReference type="SMART" id="SM00360">
    <property type="entry name" value="RRM"/>
    <property type="match status" value="1"/>
</dbReference>
<dbReference type="RefSeq" id="WP_217794773.1">
    <property type="nucleotide sequence ID" value="NZ_JAHSPG010000018.1"/>
</dbReference>
<dbReference type="Proteomes" id="UP000812270">
    <property type="component" value="Unassembled WGS sequence"/>
</dbReference>
<evidence type="ECO:0000259" key="2">
    <source>
        <dbReference type="PROSITE" id="PS50102"/>
    </source>
</evidence>
<dbReference type="PROSITE" id="PS50102">
    <property type="entry name" value="RRM"/>
    <property type="match status" value="1"/>
</dbReference>
<dbReference type="AlphaFoldDB" id="A0A9E2SE39"/>
<dbReference type="PANTHER" id="PTHR48025">
    <property type="entry name" value="OS02G0815200 PROTEIN"/>
    <property type="match status" value="1"/>
</dbReference>
<protein>
    <submittedName>
        <fullName evidence="3">RNA-binding protein</fullName>
    </submittedName>
</protein>
<feature type="domain" description="RRM" evidence="2">
    <location>
        <begin position="1"/>
        <end position="78"/>
    </location>
</feature>
<reference evidence="3" key="1">
    <citation type="submission" date="2021-06" db="EMBL/GenBank/DDBJ databases">
        <authorList>
            <person name="Huq M.A."/>
        </authorList>
    </citation>
    <scope>NUCLEOTIDE SEQUENCE</scope>
    <source>
        <strain evidence="3">MAH-26</strain>
    </source>
</reference>
<name>A0A9E2SE39_9BACT</name>
<keyword evidence="1" id="KW-0694">RNA-binding</keyword>